<sequence>MESTNETSQEETCGYYLVDAIRRWTGWMTPIVLFDSDNDCITSFKNRVMHHPNLYFINIDEYNNTFGCFTERPVNTTDNYTSSTNHFLFSIHSKGSYTSPTRFYPKEGKIGGVCIHSDSNDGVYGIGYNGFGFSCCNIYNPGTKKTWCNHLDHTYNNISDETFTCRPWAYPNYQRYRINRILVVEMI</sequence>
<dbReference type="AlphaFoldDB" id="A0A0A1TZQ0"/>
<evidence type="ECO:0000313" key="3">
    <source>
        <dbReference type="Proteomes" id="UP000014680"/>
    </source>
</evidence>
<evidence type="ECO:0000259" key="1">
    <source>
        <dbReference type="Pfam" id="PF07534"/>
    </source>
</evidence>
<organism evidence="2 3">
    <name type="scientific">Entamoeba invadens IP1</name>
    <dbReference type="NCBI Taxonomy" id="370355"/>
    <lineage>
        <taxon>Eukaryota</taxon>
        <taxon>Amoebozoa</taxon>
        <taxon>Evosea</taxon>
        <taxon>Archamoebae</taxon>
        <taxon>Mastigamoebida</taxon>
        <taxon>Entamoebidae</taxon>
        <taxon>Entamoeba</taxon>
    </lineage>
</organism>
<gene>
    <name evidence="2" type="ORF">EIN_495440</name>
</gene>
<protein>
    <recommendedName>
        <fullName evidence="1">TLDc domain-containing protein</fullName>
    </recommendedName>
</protein>
<dbReference type="Proteomes" id="UP000014680">
    <property type="component" value="Unassembled WGS sequence"/>
</dbReference>
<dbReference type="InterPro" id="IPR006571">
    <property type="entry name" value="TLDc_dom"/>
</dbReference>
<dbReference type="KEGG" id="eiv:EIN_495440"/>
<keyword evidence="3" id="KW-1185">Reference proteome</keyword>
<dbReference type="GeneID" id="14886086"/>
<proteinExistence type="predicted"/>
<feature type="domain" description="TLDc" evidence="1">
    <location>
        <begin position="40"/>
        <end position="125"/>
    </location>
</feature>
<dbReference type="VEuPathDB" id="AmoebaDB:EIN_495440"/>
<accession>A0A0A1TZQ0</accession>
<name>A0A0A1TZQ0_ENTIV</name>
<evidence type="ECO:0000313" key="2">
    <source>
        <dbReference type="EMBL" id="ELP87089.1"/>
    </source>
</evidence>
<reference evidence="2 3" key="1">
    <citation type="submission" date="2012-10" db="EMBL/GenBank/DDBJ databases">
        <authorList>
            <person name="Zafar N."/>
            <person name="Inman J."/>
            <person name="Hall N."/>
            <person name="Lorenzi H."/>
            <person name="Caler E."/>
        </authorList>
    </citation>
    <scope>NUCLEOTIDE SEQUENCE [LARGE SCALE GENOMIC DNA]</scope>
    <source>
        <strain evidence="2 3">IP1</strain>
    </source>
</reference>
<dbReference type="RefSeq" id="XP_004253860.1">
    <property type="nucleotide sequence ID" value="XM_004253812.1"/>
</dbReference>
<dbReference type="EMBL" id="KB206864">
    <property type="protein sequence ID" value="ELP87089.1"/>
    <property type="molecule type" value="Genomic_DNA"/>
</dbReference>
<dbReference type="Pfam" id="PF07534">
    <property type="entry name" value="TLD"/>
    <property type="match status" value="1"/>
</dbReference>